<feature type="transmembrane region" description="Helical" evidence="18">
    <location>
        <begin position="807"/>
        <end position="828"/>
    </location>
</feature>
<dbReference type="InterPro" id="IPR006415">
    <property type="entry name" value="P-type_ATPase_IIIB"/>
</dbReference>
<dbReference type="SUPFAM" id="SSF81653">
    <property type="entry name" value="Calcium ATPase, transduction domain A"/>
    <property type="match status" value="1"/>
</dbReference>
<evidence type="ECO:0000256" key="9">
    <source>
        <dbReference type="ARBA" id="ARBA00022692"/>
    </source>
</evidence>
<dbReference type="GO" id="GO:0015444">
    <property type="term" value="F:P-type magnesium transporter activity"/>
    <property type="evidence" value="ECO:0007669"/>
    <property type="project" value="UniProtKB-EC"/>
</dbReference>
<evidence type="ECO:0000256" key="18">
    <source>
        <dbReference type="SAM" id="Phobius"/>
    </source>
</evidence>
<dbReference type="InterPro" id="IPR018303">
    <property type="entry name" value="ATPase_P-typ_P_site"/>
</dbReference>
<dbReference type="EC" id="7.2.2.14" evidence="4"/>
<feature type="transmembrane region" description="Helical" evidence="18">
    <location>
        <begin position="717"/>
        <end position="740"/>
    </location>
</feature>
<keyword evidence="9 18" id="KW-0812">Transmembrane</keyword>
<dbReference type="Pfam" id="PF00689">
    <property type="entry name" value="Cation_ATPase_C"/>
    <property type="match status" value="1"/>
</dbReference>
<keyword evidence="15 18" id="KW-0472">Membrane</keyword>
<keyword evidence="10" id="KW-0547">Nucleotide-binding</keyword>
<keyword evidence="6" id="KW-1003">Cell membrane</keyword>
<accession>A0A0S8GBQ7</accession>
<feature type="transmembrane region" description="Helical" evidence="18">
    <location>
        <begin position="781"/>
        <end position="801"/>
    </location>
</feature>
<dbReference type="InterPro" id="IPR023214">
    <property type="entry name" value="HAD_sf"/>
</dbReference>
<dbReference type="SFLD" id="SFLDS00003">
    <property type="entry name" value="Haloacid_Dehalogenase"/>
    <property type="match status" value="1"/>
</dbReference>
<organism evidence="20 21">
    <name type="scientific">candidate division TA06 bacterium SM23_40</name>
    <dbReference type="NCBI Taxonomy" id="1703774"/>
    <lineage>
        <taxon>Bacteria</taxon>
        <taxon>Bacteria division TA06</taxon>
    </lineage>
</organism>
<feature type="transmembrane region" description="Helical" evidence="18">
    <location>
        <begin position="752"/>
        <end position="769"/>
    </location>
</feature>
<dbReference type="Gene3D" id="3.40.1110.10">
    <property type="entry name" value="Calcium-transporting ATPase, cytoplasmic domain N"/>
    <property type="match status" value="1"/>
</dbReference>
<dbReference type="NCBIfam" id="TIGR01494">
    <property type="entry name" value="ATPase_P-type"/>
    <property type="match status" value="2"/>
</dbReference>
<dbReference type="PATRIC" id="fig|1703774.3.peg.1228"/>
<dbReference type="PROSITE" id="PS00154">
    <property type="entry name" value="ATPASE_E1_E2"/>
    <property type="match status" value="1"/>
</dbReference>
<evidence type="ECO:0000256" key="4">
    <source>
        <dbReference type="ARBA" id="ARBA00012786"/>
    </source>
</evidence>
<evidence type="ECO:0000256" key="5">
    <source>
        <dbReference type="ARBA" id="ARBA00013555"/>
    </source>
</evidence>
<evidence type="ECO:0000256" key="2">
    <source>
        <dbReference type="ARBA" id="ARBA00004429"/>
    </source>
</evidence>
<dbReference type="InterPro" id="IPR023298">
    <property type="entry name" value="ATPase_P-typ_TM_dom_sf"/>
</dbReference>
<evidence type="ECO:0000256" key="17">
    <source>
        <dbReference type="ARBA" id="ARBA00047295"/>
    </source>
</evidence>
<dbReference type="NCBIfam" id="TIGR01524">
    <property type="entry name" value="ATPase-IIIB_Mg"/>
    <property type="match status" value="1"/>
</dbReference>
<evidence type="ECO:0000256" key="6">
    <source>
        <dbReference type="ARBA" id="ARBA00022475"/>
    </source>
</evidence>
<dbReference type="GO" id="GO:0005524">
    <property type="term" value="F:ATP binding"/>
    <property type="evidence" value="ECO:0007669"/>
    <property type="project" value="UniProtKB-KW"/>
</dbReference>
<dbReference type="InterPro" id="IPR006068">
    <property type="entry name" value="ATPase_P-typ_cation-transptr_C"/>
</dbReference>
<evidence type="ECO:0000256" key="10">
    <source>
        <dbReference type="ARBA" id="ARBA00022741"/>
    </source>
</evidence>
<keyword evidence="14 18" id="KW-1133">Transmembrane helix</keyword>
<dbReference type="InterPro" id="IPR023299">
    <property type="entry name" value="ATPase_P-typ_cyto_dom_N"/>
</dbReference>
<evidence type="ECO:0000256" key="14">
    <source>
        <dbReference type="ARBA" id="ARBA00022989"/>
    </source>
</evidence>
<evidence type="ECO:0000256" key="15">
    <source>
        <dbReference type="ARBA" id="ARBA00023136"/>
    </source>
</evidence>
<dbReference type="SFLD" id="SFLDF00027">
    <property type="entry name" value="p-type_atpase"/>
    <property type="match status" value="1"/>
</dbReference>
<dbReference type="SUPFAM" id="SSF81665">
    <property type="entry name" value="Calcium ATPase, transmembrane domain M"/>
    <property type="match status" value="1"/>
</dbReference>
<feature type="transmembrane region" description="Helical" evidence="18">
    <location>
        <begin position="244"/>
        <end position="267"/>
    </location>
</feature>
<reference evidence="20 21" key="1">
    <citation type="journal article" date="2015" name="Microbiome">
        <title>Genomic resolution of linkages in carbon, nitrogen, and sulfur cycling among widespread estuary sediment bacteria.</title>
        <authorList>
            <person name="Baker B.J."/>
            <person name="Lazar C.S."/>
            <person name="Teske A.P."/>
            <person name="Dick G.J."/>
        </authorList>
    </citation>
    <scope>NUCLEOTIDE SEQUENCE [LARGE SCALE GENOMIC DNA]</scope>
    <source>
        <strain evidence="20">SM23_40</strain>
    </source>
</reference>
<evidence type="ECO:0000259" key="19">
    <source>
        <dbReference type="SMART" id="SM00831"/>
    </source>
</evidence>
<gene>
    <name evidence="20" type="ORF">AMJ82_03735</name>
</gene>
<dbReference type="Gene3D" id="3.40.50.1000">
    <property type="entry name" value="HAD superfamily/HAD-like"/>
    <property type="match status" value="1"/>
</dbReference>
<proteinExistence type="inferred from homology"/>
<dbReference type="GO" id="GO:0016887">
    <property type="term" value="F:ATP hydrolysis activity"/>
    <property type="evidence" value="ECO:0007669"/>
    <property type="project" value="InterPro"/>
</dbReference>
<evidence type="ECO:0000313" key="21">
    <source>
        <dbReference type="Proteomes" id="UP000051717"/>
    </source>
</evidence>
<evidence type="ECO:0000256" key="13">
    <source>
        <dbReference type="ARBA" id="ARBA00022967"/>
    </source>
</evidence>
<evidence type="ECO:0000256" key="16">
    <source>
        <dbReference type="ARBA" id="ARBA00029806"/>
    </source>
</evidence>
<comment type="function">
    <text evidence="1">Mediates magnesium influx to the cytosol.</text>
</comment>
<dbReference type="InterPro" id="IPR044492">
    <property type="entry name" value="P_typ_ATPase_HD_dom"/>
</dbReference>
<dbReference type="Gene3D" id="2.70.150.10">
    <property type="entry name" value="Calcium-transporting ATPase, cytoplasmic transduction domain A"/>
    <property type="match status" value="1"/>
</dbReference>
<comment type="similarity">
    <text evidence="3">Belongs to the cation transport ATPase (P-type) (TC 3.A.3) family. Type IIIB subfamily.</text>
</comment>
<sequence length="844" mass="91871">MVREIPTDYWAEPAANLLSALGSAPEGLSSAEGSLRLAQFGSNRLETRTEGGPFRTFLAKFKDPIVLILLFATLVSAGTGEWIDAAIILAIVLGSATLSFFQEYNAGNAAARLREQISLKATVLRDGQSRTLAADEVVPGDVVVLSAGTLIPADGVLLEATDFYVNQAVLTGETFPVEKTPGVAVQTAGLPERTNCVFKGTSVRSGTAKALIVRTGAATAFGQVAKRLTVRPPETEFERGIRRLGYLLTWVMFILVLAVFAINVFFHKSVLDSLLFSVALAVGLTPQMLPAIISILLSKGSQHMAASGVIVRRAESIENFGSMDVLCTDKTGTLTVGVVRLDGALDVQGHPSTEVYRGAYLNAHFETGLANPLDEAVLAAGEPDISGFAKVGEVPYDFVRKRLSIVVRHGEGAPMLLTKGAVENVLAVCASVQNGDAPEPLDDAGREAIRRRYAEWSRQGFRVLGVAMRDVPEQSRYTRSDEQEMSFRGFLLFFDPPKPGVKDAIADMADRGVTLKIITGDNHHVALHVAEAVGFRVTRVLTGAEMASMSDEALWHSVDRANLFTEVDPNEKERIILALKKSGHVVGYMGDGINDAPALHAADVGISVDTAVDVAREAADFVLLRQDLGVLREGIETGRATFANTLKYVFTTISANFGNMFSMAGASLFLPFLPMLPLQILLINFLTDFPSLNIAGDSVDRELVDRPRRWDIALIRRFMVTFGLTSSLFDYLTIGLLILLFKVGEQQFHTSWLLVSVLTELFVILIIRTQKPFYRSRPGRMLLATTLIVAVVTLMLPYLPFNRLLGLVPLPLPILLALAGVTALYLVVSEVVKHFFYRRDYVHH</sequence>
<comment type="subcellular location">
    <subcellularLocation>
        <location evidence="2">Cell inner membrane</location>
        <topology evidence="2">Multi-pass membrane protein</topology>
    </subcellularLocation>
</comment>
<dbReference type="Proteomes" id="UP000051717">
    <property type="component" value="Unassembled WGS sequence"/>
</dbReference>
<dbReference type="GO" id="GO:0005886">
    <property type="term" value="C:plasma membrane"/>
    <property type="evidence" value="ECO:0007669"/>
    <property type="project" value="UniProtKB-SubCell"/>
</dbReference>
<dbReference type="Pfam" id="PF00122">
    <property type="entry name" value="E1-E2_ATPase"/>
    <property type="match status" value="1"/>
</dbReference>
<protein>
    <recommendedName>
        <fullName evidence="5">Magnesium-transporting ATPase, P-type 1</fullName>
        <ecNumber evidence="4">7.2.2.14</ecNumber>
    </recommendedName>
    <alternativeName>
        <fullName evidence="16">Mg(2+) transport ATPase, P-type 1</fullName>
    </alternativeName>
</protein>
<evidence type="ECO:0000256" key="8">
    <source>
        <dbReference type="ARBA" id="ARBA00022553"/>
    </source>
</evidence>
<dbReference type="PANTHER" id="PTHR42861">
    <property type="entry name" value="CALCIUM-TRANSPORTING ATPASE"/>
    <property type="match status" value="1"/>
</dbReference>
<dbReference type="Pfam" id="PF00690">
    <property type="entry name" value="Cation_ATPase_N"/>
    <property type="match status" value="1"/>
</dbReference>
<dbReference type="InterPro" id="IPR008250">
    <property type="entry name" value="ATPase_P-typ_transduc_dom_A_sf"/>
</dbReference>
<evidence type="ECO:0000256" key="3">
    <source>
        <dbReference type="ARBA" id="ARBA00008746"/>
    </source>
</evidence>
<comment type="catalytic activity">
    <reaction evidence="17">
        <text>Mg(2+)(out) + ATP + H2O = Mg(2+)(in) + ADP + phosphate + H(+)</text>
        <dbReference type="Rhea" id="RHEA:10260"/>
        <dbReference type="ChEBI" id="CHEBI:15377"/>
        <dbReference type="ChEBI" id="CHEBI:15378"/>
        <dbReference type="ChEBI" id="CHEBI:18420"/>
        <dbReference type="ChEBI" id="CHEBI:30616"/>
        <dbReference type="ChEBI" id="CHEBI:43474"/>
        <dbReference type="ChEBI" id="CHEBI:456216"/>
        <dbReference type="EC" id="7.2.2.14"/>
    </reaction>
</comment>
<evidence type="ECO:0000256" key="11">
    <source>
        <dbReference type="ARBA" id="ARBA00022840"/>
    </source>
</evidence>
<dbReference type="AlphaFoldDB" id="A0A0S8GBQ7"/>
<keyword evidence="7" id="KW-0997">Cell inner membrane</keyword>
<keyword evidence="8" id="KW-0597">Phosphoprotein</keyword>
<keyword evidence="13" id="KW-1278">Translocase</keyword>
<dbReference type="Pfam" id="PF13246">
    <property type="entry name" value="Cation_ATPase"/>
    <property type="match status" value="1"/>
</dbReference>
<evidence type="ECO:0000256" key="7">
    <source>
        <dbReference type="ARBA" id="ARBA00022519"/>
    </source>
</evidence>
<dbReference type="InterPro" id="IPR001757">
    <property type="entry name" value="P_typ_ATPase"/>
</dbReference>
<dbReference type="InterPro" id="IPR004014">
    <property type="entry name" value="ATPase_P-typ_cation-transptr_N"/>
</dbReference>
<dbReference type="Gene3D" id="1.20.1110.10">
    <property type="entry name" value="Calcium-transporting ATPase, transmembrane domain"/>
    <property type="match status" value="1"/>
</dbReference>
<keyword evidence="11" id="KW-0067">ATP-binding</keyword>
<dbReference type="SMART" id="SM00831">
    <property type="entry name" value="Cation_ATPase_N"/>
    <property type="match status" value="1"/>
</dbReference>
<keyword evidence="12" id="KW-0460">Magnesium</keyword>
<comment type="caution">
    <text evidence="20">The sequence shown here is derived from an EMBL/GenBank/DDBJ whole genome shotgun (WGS) entry which is preliminary data.</text>
</comment>
<evidence type="ECO:0000313" key="20">
    <source>
        <dbReference type="EMBL" id="KPK70169.1"/>
    </source>
</evidence>
<dbReference type="InterPro" id="IPR036412">
    <property type="entry name" value="HAD-like_sf"/>
</dbReference>
<name>A0A0S8GBQ7_UNCT6</name>
<dbReference type="EMBL" id="LJUI01000020">
    <property type="protein sequence ID" value="KPK70169.1"/>
    <property type="molecule type" value="Genomic_DNA"/>
</dbReference>
<dbReference type="InterPro" id="IPR059000">
    <property type="entry name" value="ATPase_P-type_domA"/>
</dbReference>
<dbReference type="SUPFAM" id="SSF56784">
    <property type="entry name" value="HAD-like"/>
    <property type="match status" value="1"/>
</dbReference>
<evidence type="ECO:0000256" key="12">
    <source>
        <dbReference type="ARBA" id="ARBA00022842"/>
    </source>
</evidence>
<feature type="domain" description="Cation-transporting P-type ATPase N-terminal" evidence="19">
    <location>
        <begin position="8"/>
        <end position="81"/>
    </location>
</feature>
<dbReference type="SFLD" id="SFLDG00002">
    <property type="entry name" value="C1.7:_P-type_atpase_like"/>
    <property type="match status" value="1"/>
</dbReference>
<evidence type="ECO:0000256" key="1">
    <source>
        <dbReference type="ARBA" id="ARBA00003954"/>
    </source>
</evidence>
<feature type="transmembrane region" description="Helical" evidence="18">
    <location>
        <begin position="273"/>
        <end position="297"/>
    </location>
</feature>
<dbReference type="PRINTS" id="PR01836">
    <property type="entry name" value="MGATPASE"/>
</dbReference>